<feature type="region of interest" description="Disordered" evidence="6">
    <location>
        <begin position="114"/>
        <end position="133"/>
    </location>
</feature>
<dbReference type="OrthoDB" id="2110528at2759"/>
<feature type="binding site" evidence="5">
    <location>
        <position position="248"/>
    </location>
    <ligand>
        <name>Mg(2+)</name>
        <dbReference type="ChEBI" id="CHEBI:18420"/>
    </ligand>
</feature>
<reference evidence="7 8" key="1">
    <citation type="journal article" date="2019" name="Sci. Rep.">
        <title>Comparative genomics of chytrid fungi reveal insights into the obligate biotrophic and pathogenic lifestyle of Synchytrium endobioticum.</title>
        <authorList>
            <person name="van de Vossenberg B.T.L.H."/>
            <person name="Warris S."/>
            <person name="Nguyen H.D.T."/>
            <person name="van Gent-Pelzer M.P.E."/>
            <person name="Joly D.L."/>
            <person name="van de Geest H.C."/>
            <person name="Bonants P.J.M."/>
            <person name="Smith D.S."/>
            <person name="Levesque C.A."/>
            <person name="van der Lee T.A.J."/>
        </authorList>
    </citation>
    <scope>NUCLEOTIDE SEQUENCE [LARGE SCALE GENOMIC DNA]</scope>
    <source>
        <strain evidence="7 8">CBS 675.73</strain>
    </source>
</reference>
<keyword evidence="5" id="KW-0460">Magnesium</keyword>
<dbReference type="PROSITE" id="PS51882">
    <property type="entry name" value="G_ALPHA"/>
    <property type="match status" value="1"/>
</dbReference>
<dbReference type="GO" id="GO:0003924">
    <property type="term" value="F:GTPase activity"/>
    <property type="evidence" value="ECO:0007669"/>
    <property type="project" value="InterPro"/>
</dbReference>
<dbReference type="STRING" id="246404.A0A507FST7"/>
<dbReference type="GO" id="GO:0031683">
    <property type="term" value="F:G-protein beta/gamma-subunit complex binding"/>
    <property type="evidence" value="ECO:0007669"/>
    <property type="project" value="InterPro"/>
</dbReference>
<dbReference type="Pfam" id="PF00503">
    <property type="entry name" value="G-alpha"/>
    <property type="match status" value="1"/>
</dbReference>
<feature type="binding site" evidence="5">
    <location>
        <position position="48"/>
    </location>
    <ligand>
        <name>Mg(2+)</name>
        <dbReference type="ChEBI" id="CHEBI:18420"/>
    </ligand>
</feature>
<dbReference type="GO" id="GO:0005525">
    <property type="term" value="F:GTP binding"/>
    <property type="evidence" value="ECO:0007669"/>
    <property type="project" value="UniProtKB-KW"/>
</dbReference>
<dbReference type="PANTHER" id="PTHR10218">
    <property type="entry name" value="GTP-BINDING PROTEIN ALPHA SUBUNIT"/>
    <property type="match status" value="1"/>
</dbReference>
<evidence type="ECO:0000256" key="4">
    <source>
        <dbReference type="PIRSR" id="PIRSR601019-1"/>
    </source>
</evidence>
<keyword evidence="1 4" id="KW-0547">Nucleotide-binding</keyword>
<dbReference type="SMART" id="SM00275">
    <property type="entry name" value="G_alpha"/>
    <property type="match status" value="1"/>
</dbReference>
<sequence>MGSCASSPEEVAAAAHTRELDKQIRAEADLSVKSVKLLLLGAGETGKSTVLKQFKLIYGVGFNEGELKLYRATIILNVITCVKTLVAAMDSLRIPYGFDPSTVDPSLLTREEVIASEAPSPNKASRESGMNGRKDPMALVAASLYEDLNKPPEEGDGPRKPSAVESAARFIKECDITFCFGSDNVCPVDMADAICLLWKDTGVRYCISRANEYQLMDTCTYLINEYERILSAEYKPTDQDILSSRIMTTKVTETKFKVQDLIFRVFDLGGQRSERKKWMPYFDDVKAIIFLVAISSYDQVCFEDNSTNRSEFLILELLLSDLLRFNSNAYLAVTESMVLFNTVCNHAMFKTTAMILFMNKIDLFREKLSKSPIVEYFPEYGGENTFDRGTEFFASLFTLLNKTPERKIYVHFTWATDTNQIKKILTMVNDVILSMSMSNMGLL</sequence>
<dbReference type="SUPFAM" id="SSF47895">
    <property type="entry name" value="Transducin (alpha subunit), insertion domain"/>
    <property type="match status" value="1"/>
</dbReference>
<keyword evidence="5" id="KW-0479">Metal-binding</keyword>
<accession>A0A507FST7</accession>
<dbReference type="InterPro" id="IPR001019">
    <property type="entry name" value="Gprotein_alpha_su"/>
</dbReference>
<evidence type="ECO:0000256" key="3">
    <source>
        <dbReference type="ARBA" id="ARBA00023224"/>
    </source>
</evidence>
<keyword evidence="2 4" id="KW-0342">GTP-binding</keyword>
<dbReference type="CDD" id="cd00066">
    <property type="entry name" value="G-alpha"/>
    <property type="match status" value="1"/>
</dbReference>
<feature type="binding site" evidence="4">
    <location>
        <begin position="359"/>
        <end position="362"/>
    </location>
    <ligand>
        <name>GTP</name>
        <dbReference type="ChEBI" id="CHEBI:37565"/>
    </ligand>
</feature>
<dbReference type="SUPFAM" id="SSF52540">
    <property type="entry name" value="P-loop containing nucleoside triphosphate hydrolases"/>
    <property type="match status" value="1"/>
</dbReference>
<dbReference type="Gene3D" id="3.40.50.300">
    <property type="entry name" value="P-loop containing nucleotide triphosphate hydrolases"/>
    <property type="match status" value="2"/>
</dbReference>
<feature type="binding site" evidence="4">
    <location>
        <position position="415"/>
    </location>
    <ligand>
        <name>GTP</name>
        <dbReference type="ChEBI" id="CHEBI:37565"/>
    </ligand>
</feature>
<dbReference type="GO" id="GO:0001664">
    <property type="term" value="F:G protein-coupled receptor binding"/>
    <property type="evidence" value="ECO:0007669"/>
    <property type="project" value="TreeGrafter"/>
</dbReference>
<dbReference type="GO" id="GO:0005834">
    <property type="term" value="C:heterotrimeric G-protein complex"/>
    <property type="evidence" value="ECO:0007669"/>
    <property type="project" value="TreeGrafter"/>
</dbReference>
<dbReference type="Proteomes" id="UP000320333">
    <property type="component" value="Unassembled WGS sequence"/>
</dbReference>
<dbReference type="PRINTS" id="PR00318">
    <property type="entry name" value="GPROTEINA"/>
</dbReference>
<proteinExistence type="predicted"/>
<evidence type="ECO:0000256" key="6">
    <source>
        <dbReference type="SAM" id="MobiDB-lite"/>
    </source>
</evidence>
<feature type="binding site" evidence="4">
    <location>
        <begin position="242"/>
        <end position="248"/>
    </location>
    <ligand>
        <name>GTP</name>
        <dbReference type="ChEBI" id="CHEBI:37565"/>
    </ligand>
</feature>
<dbReference type="FunFam" id="3.40.50.300:FF:000720">
    <property type="entry name" value="Guanine nucleotide-binding protein G(k) subunit alpha"/>
    <property type="match status" value="2"/>
</dbReference>
<feature type="binding site" evidence="4">
    <location>
        <begin position="267"/>
        <end position="271"/>
    </location>
    <ligand>
        <name>GTP</name>
        <dbReference type="ChEBI" id="CHEBI:37565"/>
    </ligand>
</feature>
<keyword evidence="8" id="KW-1185">Reference proteome</keyword>
<name>A0A507FST7_9FUNG</name>
<protein>
    <submittedName>
        <fullName evidence="7">Uncharacterized protein</fullName>
    </submittedName>
</protein>
<feature type="binding site" evidence="4">
    <location>
        <begin position="44"/>
        <end position="49"/>
    </location>
    <ligand>
        <name>GTP</name>
        <dbReference type="ChEBI" id="CHEBI:37565"/>
    </ligand>
</feature>
<dbReference type="GO" id="GO:0046872">
    <property type="term" value="F:metal ion binding"/>
    <property type="evidence" value="ECO:0007669"/>
    <property type="project" value="UniProtKB-KW"/>
</dbReference>
<dbReference type="PANTHER" id="PTHR10218:SF360">
    <property type="entry name" value="GUANINE NUCLEOTIDE-BINDING PROTEIN SUBUNIT ALPHA HOMOLOG"/>
    <property type="match status" value="1"/>
</dbReference>
<organism evidence="7 8">
    <name type="scientific">Chytriomyces confervae</name>
    <dbReference type="NCBI Taxonomy" id="246404"/>
    <lineage>
        <taxon>Eukaryota</taxon>
        <taxon>Fungi</taxon>
        <taxon>Fungi incertae sedis</taxon>
        <taxon>Chytridiomycota</taxon>
        <taxon>Chytridiomycota incertae sedis</taxon>
        <taxon>Chytridiomycetes</taxon>
        <taxon>Chytridiales</taxon>
        <taxon>Chytriomycetaceae</taxon>
        <taxon>Chytriomyces</taxon>
    </lineage>
</organism>
<evidence type="ECO:0000256" key="1">
    <source>
        <dbReference type="ARBA" id="ARBA00022741"/>
    </source>
</evidence>
<evidence type="ECO:0000256" key="5">
    <source>
        <dbReference type="PIRSR" id="PIRSR601019-2"/>
    </source>
</evidence>
<dbReference type="GO" id="GO:0005737">
    <property type="term" value="C:cytoplasm"/>
    <property type="evidence" value="ECO:0007669"/>
    <property type="project" value="TreeGrafter"/>
</dbReference>
<comment type="caution">
    <text evidence="7">The sequence shown here is derived from an EMBL/GenBank/DDBJ whole genome shotgun (WGS) entry which is preliminary data.</text>
</comment>
<dbReference type="EMBL" id="QEAP01000005">
    <property type="protein sequence ID" value="TPX78368.1"/>
    <property type="molecule type" value="Genomic_DNA"/>
</dbReference>
<dbReference type="AlphaFoldDB" id="A0A507FST7"/>
<dbReference type="InterPro" id="IPR011025">
    <property type="entry name" value="GproteinA_insert"/>
</dbReference>
<evidence type="ECO:0000313" key="7">
    <source>
        <dbReference type="EMBL" id="TPX78368.1"/>
    </source>
</evidence>
<keyword evidence="3" id="KW-0807">Transducer</keyword>
<evidence type="ECO:0000256" key="2">
    <source>
        <dbReference type="ARBA" id="ARBA00023134"/>
    </source>
</evidence>
<dbReference type="Gene3D" id="1.10.400.10">
    <property type="entry name" value="GI Alpha 1, domain 2-like"/>
    <property type="match status" value="2"/>
</dbReference>
<dbReference type="GO" id="GO:0007188">
    <property type="term" value="P:adenylate cyclase-modulating G protein-coupled receptor signaling pathway"/>
    <property type="evidence" value="ECO:0007669"/>
    <property type="project" value="TreeGrafter"/>
</dbReference>
<dbReference type="InterPro" id="IPR027417">
    <property type="entry name" value="P-loop_NTPase"/>
</dbReference>
<evidence type="ECO:0000313" key="8">
    <source>
        <dbReference type="Proteomes" id="UP000320333"/>
    </source>
</evidence>
<gene>
    <name evidence="7" type="ORF">CcCBS67573_g00387</name>
</gene>